<dbReference type="PANTHER" id="PTHR43441">
    <property type="entry name" value="RIBOSOMAL-PROTEIN-SERINE ACETYLTRANSFERASE"/>
    <property type="match status" value="1"/>
</dbReference>
<accession>A0A323TS98</accession>
<dbReference type="GO" id="GO:0005737">
    <property type="term" value="C:cytoplasm"/>
    <property type="evidence" value="ECO:0007669"/>
    <property type="project" value="TreeGrafter"/>
</dbReference>
<reference evidence="2 3" key="1">
    <citation type="submission" date="2017-10" db="EMBL/GenBank/DDBJ databases">
        <title>Bacillus sp. nov., a halophilic bacterium isolated from a Keqin Lake.</title>
        <authorList>
            <person name="Wang H."/>
        </authorList>
    </citation>
    <scope>NUCLEOTIDE SEQUENCE [LARGE SCALE GENOMIC DNA]</scope>
    <source>
        <strain evidence="2 3">KQ-12</strain>
    </source>
</reference>
<dbReference type="EMBL" id="PDOD01000004">
    <property type="protein sequence ID" value="PYZ92285.1"/>
    <property type="molecule type" value="Genomic_DNA"/>
</dbReference>
<sequence length="190" mass="21840">MNPILRDFPNEFETDHLLIRLPKPGDGPAVNEALKASINELKQWLPFAYAQQEPTVEDTEINVREAHLKFLKREDLRLHIFHKKTLTLVGCTGLHRIDWDVPKFEIGYWVDTRFTGEGYITEAVEGLSKFAFSELNGKRLEIRCDAKNMKSRAVPERLGFPLEGVLKNDDRSVDGKELRDTCVYAKIAEK</sequence>
<evidence type="ECO:0000259" key="1">
    <source>
        <dbReference type="PROSITE" id="PS51186"/>
    </source>
</evidence>
<dbReference type="GO" id="GO:0008999">
    <property type="term" value="F:protein-N-terminal-alanine acetyltransferase activity"/>
    <property type="evidence" value="ECO:0007669"/>
    <property type="project" value="TreeGrafter"/>
</dbReference>
<evidence type="ECO:0000313" key="2">
    <source>
        <dbReference type="EMBL" id="PYZ92285.1"/>
    </source>
</evidence>
<dbReference type="PROSITE" id="PS51186">
    <property type="entry name" value="GNAT"/>
    <property type="match status" value="1"/>
</dbReference>
<dbReference type="Gene3D" id="3.40.630.30">
    <property type="match status" value="1"/>
</dbReference>
<dbReference type="RefSeq" id="WP_110610789.1">
    <property type="nucleotide sequence ID" value="NZ_PDOD01000004.1"/>
</dbReference>
<dbReference type="InterPro" id="IPR051908">
    <property type="entry name" value="Ribosomal_N-acetyltransferase"/>
</dbReference>
<dbReference type="Pfam" id="PF13302">
    <property type="entry name" value="Acetyltransf_3"/>
    <property type="match status" value="1"/>
</dbReference>
<dbReference type="SUPFAM" id="SSF55729">
    <property type="entry name" value="Acyl-CoA N-acyltransferases (Nat)"/>
    <property type="match status" value="1"/>
</dbReference>
<keyword evidence="3" id="KW-1185">Reference proteome</keyword>
<proteinExistence type="predicted"/>
<dbReference type="GO" id="GO:1990189">
    <property type="term" value="F:protein N-terminal-serine acetyltransferase activity"/>
    <property type="evidence" value="ECO:0007669"/>
    <property type="project" value="TreeGrafter"/>
</dbReference>
<dbReference type="InterPro" id="IPR000182">
    <property type="entry name" value="GNAT_dom"/>
</dbReference>
<evidence type="ECO:0000313" key="3">
    <source>
        <dbReference type="Proteomes" id="UP000248214"/>
    </source>
</evidence>
<name>A0A323TS98_9BACI</name>
<comment type="caution">
    <text evidence="2">The sequence shown here is derived from an EMBL/GenBank/DDBJ whole genome shotgun (WGS) entry which is preliminary data.</text>
</comment>
<organism evidence="2 3">
    <name type="scientific">Salipaludibacillus keqinensis</name>
    <dbReference type="NCBI Taxonomy" id="2045207"/>
    <lineage>
        <taxon>Bacteria</taxon>
        <taxon>Bacillati</taxon>
        <taxon>Bacillota</taxon>
        <taxon>Bacilli</taxon>
        <taxon>Bacillales</taxon>
        <taxon>Bacillaceae</taxon>
    </lineage>
</organism>
<keyword evidence="2" id="KW-0808">Transferase</keyword>
<dbReference type="Proteomes" id="UP000248214">
    <property type="component" value="Unassembled WGS sequence"/>
</dbReference>
<dbReference type="PANTHER" id="PTHR43441:SF3">
    <property type="entry name" value="ACETYLTRANSFERASE"/>
    <property type="match status" value="1"/>
</dbReference>
<dbReference type="OrthoDB" id="9799321at2"/>
<feature type="domain" description="N-acetyltransferase" evidence="1">
    <location>
        <begin position="36"/>
        <end position="179"/>
    </location>
</feature>
<gene>
    <name evidence="2" type="ORF">CR194_15725</name>
</gene>
<protein>
    <submittedName>
        <fullName evidence="2">GNAT family N-acetyltransferase</fullName>
    </submittedName>
</protein>
<dbReference type="InterPro" id="IPR016181">
    <property type="entry name" value="Acyl_CoA_acyltransferase"/>
</dbReference>
<dbReference type="AlphaFoldDB" id="A0A323TS98"/>